<organism evidence="1 2">
    <name type="scientific">Marinimicrococcus flavescens</name>
    <dbReference type="NCBI Taxonomy" id="3031815"/>
    <lineage>
        <taxon>Bacteria</taxon>
        <taxon>Pseudomonadati</taxon>
        <taxon>Pseudomonadota</taxon>
        <taxon>Alphaproteobacteria</taxon>
        <taxon>Geminicoccales</taxon>
        <taxon>Geminicoccaceae</taxon>
        <taxon>Marinimicrococcus</taxon>
    </lineage>
</organism>
<gene>
    <name evidence="1" type="ORF">PZ740_02610</name>
</gene>
<dbReference type="CDD" id="cd02603">
    <property type="entry name" value="HAD_sEH-N_like"/>
    <property type="match status" value="1"/>
</dbReference>
<dbReference type="SUPFAM" id="SSF56784">
    <property type="entry name" value="HAD-like"/>
    <property type="match status" value="1"/>
</dbReference>
<keyword evidence="2" id="KW-1185">Reference proteome</keyword>
<dbReference type="EMBL" id="JARGEQ010000016">
    <property type="protein sequence ID" value="MDF1585272.1"/>
    <property type="molecule type" value="Genomic_DNA"/>
</dbReference>
<sequence length="209" mass="22912">MRSDATEAVIFDLGGVLIDWNPRHLYRRMLADEQAMERFLAEVCTPEWNLGLDAGRPFAEGVAELCARFPDERPLIEAWRERWIEMIGGPIHGTVTLLEELDAAGVPLYALTNWSAETFPLVDGDPAFAFLRRFAAIFVSGRLGMVKPHAAIYRHALEAIGRPAARCLFIDDSAANVAGAEAVGLAAHRFTSPAALRTELAGRGLLRTA</sequence>
<dbReference type="SFLD" id="SFLDG01129">
    <property type="entry name" value="C1.5:_HAD__Beta-PGM__Phosphata"/>
    <property type="match status" value="1"/>
</dbReference>
<dbReference type="SFLD" id="SFLDS00003">
    <property type="entry name" value="Haloacid_Dehalogenase"/>
    <property type="match status" value="1"/>
</dbReference>
<dbReference type="Gene3D" id="3.40.50.1000">
    <property type="entry name" value="HAD superfamily/HAD-like"/>
    <property type="match status" value="1"/>
</dbReference>
<dbReference type="InterPro" id="IPR006439">
    <property type="entry name" value="HAD-SF_hydro_IA"/>
</dbReference>
<dbReference type="RefSeq" id="WP_327787687.1">
    <property type="nucleotide sequence ID" value="NZ_JARGEQ010000016.1"/>
</dbReference>
<protein>
    <submittedName>
        <fullName evidence="1">HAD family phosphatase</fullName>
    </submittedName>
</protein>
<evidence type="ECO:0000313" key="2">
    <source>
        <dbReference type="Proteomes" id="UP001301140"/>
    </source>
</evidence>
<comment type="caution">
    <text evidence="1">The sequence shown here is derived from an EMBL/GenBank/DDBJ whole genome shotgun (WGS) entry which is preliminary data.</text>
</comment>
<dbReference type="AlphaFoldDB" id="A0AAP3V1W5"/>
<name>A0AAP3V1W5_9PROT</name>
<dbReference type="Proteomes" id="UP001301140">
    <property type="component" value="Unassembled WGS sequence"/>
</dbReference>
<dbReference type="Pfam" id="PF00702">
    <property type="entry name" value="Hydrolase"/>
    <property type="match status" value="1"/>
</dbReference>
<dbReference type="PANTHER" id="PTHR43611:SF3">
    <property type="entry name" value="FLAVIN MONONUCLEOTIDE HYDROLASE 1, CHLOROPLATIC"/>
    <property type="match status" value="1"/>
</dbReference>
<dbReference type="InterPro" id="IPR036412">
    <property type="entry name" value="HAD-like_sf"/>
</dbReference>
<dbReference type="PANTHER" id="PTHR43611">
    <property type="entry name" value="ALPHA-D-GLUCOSE 1-PHOSPHATE PHOSPHATASE"/>
    <property type="match status" value="1"/>
</dbReference>
<dbReference type="NCBIfam" id="TIGR01509">
    <property type="entry name" value="HAD-SF-IA-v3"/>
    <property type="match status" value="1"/>
</dbReference>
<reference evidence="1 2" key="1">
    <citation type="submission" date="2023-03" db="EMBL/GenBank/DDBJ databases">
        <title>YIM 152171 draft genome.</title>
        <authorList>
            <person name="Yang Z."/>
        </authorList>
    </citation>
    <scope>NUCLEOTIDE SEQUENCE [LARGE SCALE GENOMIC DNA]</scope>
    <source>
        <strain evidence="1 2">YIM 152171</strain>
    </source>
</reference>
<accession>A0AAP3V1W5</accession>
<dbReference type="PRINTS" id="PR00413">
    <property type="entry name" value="HADHALOGNASE"/>
</dbReference>
<proteinExistence type="predicted"/>
<dbReference type="InterPro" id="IPR023214">
    <property type="entry name" value="HAD_sf"/>
</dbReference>
<evidence type="ECO:0000313" key="1">
    <source>
        <dbReference type="EMBL" id="MDF1585272.1"/>
    </source>
</evidence>